<evidence type="ECO:0000256" key="6">
    <source>
        <dbReference type="SAM" id="MobiDB-lite"/>
    </source>
</evidence>
<dbReference type="InterPro" id="IPR001245">
    <property type="entry name" value="Ser-Thr/Tyr_kinase_cat_dom"/>
</dbReference>
<organism evidence="8 9">
    <name type="scientific">Aedes aegypti</name>
    <name type="common">Yellowfever mosquito</name>
    <name type="synonym">Culex aegypti</name>
    <dbReference type="NCBI Taxonomy" id="7159"/>
    <lineage>
        <taxon>Eukaryota</taxon>
        <taxon>Metazoa</taxon>
        <taxon>Ecdysozoa</taxon>
        <taxon>Arthropoda</taxon>
        <taxon>Hexapoda</taxon>
        <taxon>Insecta</taxon>
        <taxon>Pterygota</taxon>
        <taxon>Neoptera</taxon>
        <taxon>Endopterygota</taxon>
        <taxon>Diptera</taxon>
        <taxon>Nematocera</taxon>
        <taxon>Culicoidea</taxon>
        <taxon>Culicidae</taxon>
        <taxon>Culicinae</taxon>
        <taxon>Aedini</taxon>
        <taxon>Aedes</taxon>
        <taxon>Stegomyia</taxon>
    </lineage>
</organism>
<evidence type="ECO:0000256" key="3">
    <source>
        <dbReference type="ARBA" id="ARBA00022840"/>
    </source>
</evidence>
<dbReference type="Pfam" id="PF00536">
    <property type="entry name" value="SAM_1"/>
    <property type="match status" value="1"/>
</dbReference>
<dbReference type="STRING" id="7159.Q16S46"/>
<proteinExistence type="predicted"/>
<feature type="domain" description="SAM" evidence="7">
    <location>
        <begin position="100"/>
        <end position="148"/>
    </location>
</feature>
<reference evidence="8" key="1">
    <citation type="submission" date="2005-10" db="EMBL/GenBank/DDBJ databases">
        <authorList>
            <person name="Loftus B.J."/>
            <person name="Nene V.M."/>
            <person name="Hannick L.I."/>
            <person name="Bidwell S."/>
            <person name="Haas B."/>
            <person name="Amedeo P."/>
            <person name="Orvis J."/>
            <person name="Wortman J.R."/>
            <person name="White O.R."/>
            <person name="Salzberg S."/>
            <person name="Shumway M."/>
            <person name="Koo H."/>
            <person name="Zhao Y."/>
            <person name="Holmes M."/>
            <person name="Miller J."/>
            <person name="Schatz M."/>
            <person name="Pop M."/>
            <person name="Pai G."/>
            <person name="Utterback T."/>
            <person name="Rogers Y.-H."/>
            <person name="Kravitz S."/>
            <person name="Fraser C.M."/>
        </authorList>
    </citation>
    <scope>NUCLEOTIDE SEQUENCE</scope>
    <source>
        <strain evidence="8">Liverpool</strain>
    </source>
</reference>
<keyword evidence="3" id="KW-0067">ATP-binding</keyword>
<sequence length="148" mass="17270">MSYGERPYWNWSNQDVIKSIEKGYRLPAPMDCPEALYQLMLDCWQKQRTHRPTFSSITQTLDNLARQPQVLLTTRNSPDNPHDHERGRYGHSRIDGRTDQWLESIKMSRYSQHFKEAGLVTAQQISRLTAQQLSDMGITLVGHQKKIL</sequence>
<dbReference type="GO" id="GO:0005524">
    <property type="term" value="F:ATP binding"/>
    <property type="evidence" value="ECO:0007669"/>
    <property type="project" value="UniProtKB-KW"/>
</dbReference>
<feature type="compositionally biased region" description="Basic and acidic residues" evidence="6">
    <location>
        <begin position="80"/>
        <end position="93"/>
    </location>
</feature>
<dbReference type="PhylomeDB" id="Q16S46"/>
<keyword evidence="4" id="KW-0472">Membrane</keyword>
<comment type="subcellular location">
    <subcellularLocation>
        <location evidence="1">Membrane</location>
        <topology evidence="1">Single-pass membrane protein</topology>
    </subcellularLocation>
</comment>
<dbReference type="GO" id="GO:0005005">
    <property type="term" value="F:transmembrane-ephrin receptor activity"/>
    <property type="evidence" value="ECO:0007669"/>
    <property type="project" value="TreeGrafter"/>
</dbReference>
<evidence type="ECO:0000256" key="5">
    <source>
        <dbReference type="ARBA" id="ARBA00023170"/>
    </source>
</evidence>
<keyword evidence="2" id="KW-0547">Nucleotide-binding</keyword>
<dbReference type="eggNOG" id="KOG0196">
    <property type="taxonomic scope" value="Eukaryota"/>
</dbReference>
<name>Q16S46_AEDAE</name>
<dbReference type="Proteomes" id="UP000682892">
    <property type="component" value="Unassembled WGS sequence"/>
</dbReference>
<dbReference type="PROSITE" id="PS50105">
    <property type="entry name" value="SAM_DOMAIN"/>
    <property type="match status" value="1"/>
</dbReference>
<dbReference type="Pfam" id="PF07714">
    <property type="entry name" value="PK_Tyr_Ser-Thr"/>
    <property type="match status" value="1"/>
</dbReference>
<dbReference type="PaxDb" id="7159-AAEL010711-PA"/>
<dbReference type="PANTHER" id="PTHR46877">
    <property type="entry name" value="EPH RECEPTOR A5"/>
    <property type="match status" value="1"/>
</dbReference>
<evidence type="ECO:0000256" key="4">
    <source>
        <dbReference type="ARBA" id="ARBA00023136"/>
    </source>
</evidence>
<reference evidence="8" key="3">
    <citation type="submission" date="2012-09" db="EMBL/GenBank/DDBJ databases">
        <authorList>
            <consortium name="VectorBase"/>
        </authorList>
    </citation>
    <scope>NUCLEOTIDE SEQUENCE</scope>
    <source>
        <strain evidence="8">Liverpool</strain>
    </source>
</reference>
<feature type="region of interest" description="Disordered" evidence="6">
    <location>
        <begin position="72"/>
        <end position="93"/>
    </location>
</feature>
<feature type="non-terminal residue" evidence="8">
    <location>
        <position position="1"/>
    </location>
</feature>
<dbReference type="EMBL" id="CH477684">
    <property type="protein sequence ID" value="EAT37278.1"/>
    <property type="molecule type" value="Genomic_DNA"/>
</dbReference>
<accession>Q16S46</accession>
<dbReference type="HOGENOM" id="CLU_000288_7_26_1"/>
<dbReference type="OMA" id="YEWLANI"/>
<dbReference type="AlphaFoldDB" id="Q16S46"/>
<dbReference type="InterPro" id="IPR013761">
    <property type="entry name" value="SAM/pointed_sf"/>
</dbReference>
<dbReference type="GO" id="GO:0007411">
    <property type="term" value="P:axon guidance"/>
    <property type="evidence" value="ECO:0007669"/>
    <property type="project" value="TreeGrafter"/>
</dbReference>
<dbReference type="PANTHER" id="PTHR46877:SF14">
    <property type="entry name" value="RECEPTOR PROTEIN-TYROSINE KINASE"/>
    <property type="match status" value="1"/>
</dbReference>
<dbReference type="Gene3D" id="1.10.150.50">
    <property type="entry name" value="Transcription Factor, Ets-1"/>
    <property type="match status" value="1"/>
</dbReference>
<evidence type="ECO:0000313" key="8">
    <source>
        <dbReference type="EMBL" id="EAT37278.1"/>
    </source>
</evidence>
<evidence type="ECO:0000313" key="9">
    <source>
        <dbReference type="Proteomes" id="UP000682892"/>
    </source>
</evidence>
<dbReference type="InterPro" id="IPR011009">
    <property type="entry name" value="Kinase-like_dom_sf"/>
</dbReference>
<dbReference type="GO" id="GO:0030425">
    <property type="term" value="C:dendrite"/>
    <property type="evidence" value="ECO:0007669"/>
    <property type="project" value="TreeGrafter"/>
</dbReference>
<keyword evidence="5" id="KW-0675">Receptor</keyword>
<dbReference type="GO" id="GO:0005886">
    <property type="term" value="C:plasma membrane"/>
    <property type="evidence" value="ECO:0007669"/>
    <property type="project" value="TreeGrafter"/>
</dbReference>
<evidence type="ECO:0000259" key="7">
    <source>
        <dbReference type="PROSITE" id="PS50105"/>
    </source>
</evidence>
<evidence type="ECO:0000256" key="1">
    <source>
        <dbReference type="ARBA" id="ARBA00004167"/>
    </source>
</evidence>
<dbReference type="SUPFAM" id="SSF47769">
    <property type="entry name" value="SAM/Pointed domain"/>
    <property type="match status" value="1"/>
</dbReference>
<dbReference type="SMART" id="SM00454">
    <property type="entry name" value="SAM"/>
    <property type="match status" value="1"/>
</dbReference>
<dbReference type="InterPro" id="IPR050449">
    <property type="entry name" value="Ephrin_rcpt_TKs"/>
</dbReference>
<reference evidence="8" key="2">
    <citation type="journal article" date="2007" name="Science">
        <title>Genome sequence of Aedes aegypti, a major arbovirus vector.</title>
        <authorList>
            <person name="Nene V."/>
            <person name="Wortman J.R."/>
            <person name="Lawson D."/>
            <person name="Haas B."/>
            <person name="Kodira C."/>
            <person name="Tu Z.J."/>
            <person name="Loftus B."/>
            <person name="Xi Z."/>
            <person name="Megy K."/>
            <person name="Grabherr M."/>
            <person name="Ren Q."/>
            <person name="Zdobnov E.M."/>
            <person name="Lobo N.F."/>
            <person name="Campbell K.S."/>
            <person name="Brown S.E."/>
            <person name="Bonaldo M.F."/>
            <person name="Zhu J."/>
            <person name="Sinkins S.P."/>
            <person name="Hogenkamp D.G."/>
            <person name="Amedeo P."/>
            <person name="Arensburger P."/>
            <person name="Atkinson P.W."/>
            <person name="Bidwell S."/>
            <person name="Biedler J."/>
            <person name="Birney E."/>
            <person name="Bruggner R.V."/>
            <person name="Costas J."/>
            <person name="Coy M.R."/>
            <person name="Crabtree J."/>
            <person name="Crawford M."/>
            <person name="Debruyn B."/>
            <person name="Decaprio D."/>
            <person name="Eiglmeier K."/>
            <person name="Eisenstadt E."/>
            <person name="El-Dorry H."/>
            <person name="Gelbart W.M."/>
            <person name="Gomes S.L."/>
            <person name="Hammond M."/>
            <person name="Hannick L.I."/>
            <person name="Hogan J.R."/>
            <person name="Holmes M.H."/>
            <person name="Jaffe D."/>
            <person name="Johnston J.S."/>
            <person name="Kennedy R.C."/>
            <person name="Koo H."/>
            <person name="Kravitz S."/>
            <person name="Kriventseva E.V."/>
            <person name="Kulp D."/>
            <person name="Labutti K."/>
            <person name="Lee E."/>
            <person name="Li S."/>
            <person name="Lovin D.D."/>
            <person name="Mao C."/>
            <person name="Mauceli E."/>
            <person name="Menck C.F."/>
            <person name="Miller J.R."/>
            <person name="Montgomery P."/>
            <person name="Mori A."/>
            <person name="Nascimento A.L."/>
            <person name="Naveira H.F."/>
            <person name="Nusbaum C."/>
            <person name="O'leary S."/>
            <person name="Orvis J."/>
            <person name="Pertea M."/>
            <person name="Quesneville H."/>
            <person name="Reidenbach K.R."/>
            <person name="Rogers Y.H."/>
            <person name="Roth C.W."/>
            <person name="Schneider J.R."/>
            <person name="Schatz M."/>
            <person name="Shumway M."/>
            <person name="Stanke M."/>
            <person name="Stinson E.O."/>
            <person name="Tubio J.M."/>
            <person name="Vanzee J.P."/>
            <person name="Verjovski-Almeida S."/>
            <person name="Werner D."/>
            <person name="White O."/>
            <person name="Wyder S."/>
            <person name="Zeng Q."/>
            <person name="Zhao Q."/>
            <person name="Zhao Y."/>
            <person name="Hill C.A."/>
            <person name="Raikhel A.S."/>
            <person name="Soares M.B."/>
            <person name="Knudson D.L."/>
            <person name="Lee N.H."/>
            <person name="Galagan J."/>
            <person name="Salzberg S.L."/>
            <person name="Paulsen I.T."/>
            <person name="Dimopoulos G."/>
            <person name="Collins F.H."/>
            <person name="Birren B."/>
            <person name="Fraser-Liggett C.M."/>
            <person name="Severson D.W."/>
        </authorList>
    </citation>
    <scope>NUCLEOTIDE SEQUENCE [LARGE SCALE GENOMIC DNA]</scope>
    <source>
        <strain evidence="8">Liverpool</strain>
    </source>
</reference>
<dbReference type="Gene3D" id="1.10.510.10">
    <property type="entry name" value="Transferase(Phosphotransferase) domain 1"/>
    <property type="match status" value="1"/>
</dbReference>
<dbReference type="VEuPathDB" id="VectorBase:AAEL010711"/>
<evidence type="ECO:0000256" key="2">
    <source>
        <dbReference type="ARBA" id="ARBA00022741"/>
    </source>
</evidence>
<dbReference type="SUPFAM" id="SSF56112">
    <property type="entry name" value="Protein kinase-like (PK-like)"/>
    <property type="match status" value="1"/>
</dbReference>
<gene>
    <name evidence="8" type="ORF">AaeL_AAEL010711</name>
</gene>
<dbReference type="InterPro" id="IPR001660">
    <property type="entry name" value="SAM"/>
</dbReference>
<protein>
    <submittedName>
        <fullName evidence="8">AAEL010711-PA</fullName>
    </submittedName>
</protein>